<name>A0A418V502_9DEIO</name>
<feature type="transmembrane region" description="Helical" evidence="1">
    <location>
        <begin position="21"/>
        <end position="40"/>
    </location>
</feature>
<evidence type="ECO:0000313" key="2">
    <source>
        <dbReference type="EMBL" id="RJF71117.1"/>
    </source>
</evidence>
<keyword evidence="1" id="KW-1133">Transmembrane helix</keyword>
<dbReference type="EMBL" id="QYUJ01000014">
    <property type="protein sequence ID" value="RJF71117.1"/>
    <property type="molecule type" value="Genomic_DNA"/>
</dbReference>
<protein>
    <submittedName>
        <fullName evidence="2">Uncharacterized protein</fullName>
    </submittedName>
</protein>
<reference evidence="2 3" key="1">
    <citation type="submission" date="2018-09" db="EMBL/GenBank/DDBJ databases">
        <authorList>
            <person name="Zhu H."/>
        </authorList>
    </citation>
    <scope>NUCLEOTIDE SEQUENCE [LARGE SCALE GENOMIC DNA]</scope>
    <source>
        <strain evidence="2 3">K2S05-167</strain>
    </source>
</reference>
<gene>
    <name evidence="2" type="ORF">D3875_05500</name>
</gene>
<organism evidence="2 3">
    <name type="scientific">Deinococcus cavernae</name>
    <dbReference type="NCBI Taxonomy" id="2320857"/>
    <lineage>
        <taxon>Bacteria</taxon>
        <taxon>Thermotogati</taxon>
        <taxon>Deinococcota</taxon>
        <taxon>Deinococci</taxon>
        <taxon>Deinococcales</taxon>
        <taxon>Deinococcaceae</taxon>
        <taxon>Deinococcus</taxon>
    </lineage>
</organism>
<feature type="transmembrane region" description="Helical" evidence="1">
    <location>
        <begin position="46"/>
        <end position="67"/>
    </location>
</feature>
<keyword evidence="1" id="KW-0812">Transmembrane</keyword>
<feature type="transmembrane region" description="Helical" evidence="1">
    <location>
        <begin position="74"/>
        <end position="91"/>
    </location>
</feature>
<dbReference type="RefSeq" id="WP_119761923.1">
    <property type="nucleotide sequence ID" value="NZ_QYUJ01000014.1"/>
</dbReference>
<proteinExistence type="predicted"/>
<comment type="caution">
    <text evidence="2">The sequence shown here is derived from an EMBL/GenBank/DDBJ whole genome shotgun (WGS) entry which is preliminary data.</text>
</comment>
<keyword evidence="1" id="KW-0472">Membrane</keyword>
<evidence type="ECO:0000313" key="3">
    <source>
        <dbReference type="Proteomes" id="UP000286287"/>
    </source>
</evidence>
<dbReference type="OrthoDB" id="72996at2"/>
<sequence>MTPRETPQHHKDHAELAGLPAWLYPAGFWVTLVLLALGVLVPRLSFLGVISIGTVPVLATLWVAVTAWQRDRRLSLAALAALGGLALVFIVKQFV</sequence>
<dbReference type="Proteomes" id="UP000286287">
    <property type="component" value="Unassembled WGS sequence"/>
</dbReference>
<evidence type="ECO:0000256" key="1">
    <source>
        <dbReference type="SAM" id="Phobius"/>
    </source>
</evidence>
<accession>A0A418V502</accession>
<dbReference type="AlphaFoldDB" id="A0A418V502"/>
<keyword evidence="3" id="KW-1185">Reference proteome</keyword>